<accession>A0A4U0ZG98</accession>
<name>A0A4U0ZG98_9ALTE</name>
<dbReference type="RefSeq" id="WP_136781728.1">
    <property type="nucleotide sequence ID" value="NZ_SWCO01000004.1"/>
</dbReference>
<sequence length="100" mass="11028">MEFKDLPLHDGLVKTISINWSGKTAEIFLDCFLMPNQSAQPCSLTFSGISSINVPMATPWGESNSINMARVQNNIFQIELQSGDTLQLEATAFDFETIGL</sequence>
<organism evidence="1 2">
    <name type="scientific">Alteromonas portus</name>
    <dbReference type="NCBI Taxonomy" id="2565549"/>
    <lineage>
        <taxon>Bacteria</taxon>
        <taxon>Pseudomonadati</taxon>
        <taxon>Pseudomonadota</taxon>
        <taxon>Gammaproteobacteria</taxon>
        <taxon>Alteromonadales</taxon>
        <taxon>Alteromonadaceae</taxon>
        <taxon>Alteromonas/Salinimonas group</taxon>
        <taxon>Alteromonas</taxon>
    </lineage>
</organism>
<protein>
    <submittedName>
        <fullName evidence="1">Uncharacterized protein</fullName>
    </submittedName>
</protein>
<proteinExistence type="predicted"/>
<dbReference type="Proteomes" id="UP000305471">
    <property type="component" value="Unassembled WGS sequence"/>
</dbReference>
<dbReference type="OrthoDB" id="5517323at2"/>
<gene>
    <name evidence="1" type="ORF">E5672_08050</name>
</gene>
<comment type="caution">
    <text evidence="1">The sequence shown here is derived from an EMBL/GenBank/DDBJ whole genome shotgun (WGS) entry which is preliminary data.</text>
</comment>
<reference evidence="1 2" key="1">
    <citation type="submission" date="2019-04" db="EMBL/GenBank/DDBJ databases">
        <title>Alteromonas portus sp. nov., an alginate lyase-excreting marine bacterium.</title>
        <authorList>
            <person name="Huang H."/>
            <person name="Mo K."/>
            <person name="Bao S."/>
        </authorList>
    </citation>
    <scope>NUCLEOTIDE SEQUENCE [LARGE SCALE GENOMIC DNA]</scope>
    <source>
        <strain evidence="1 2">HB161718</strain>
    </source>
</reference>
<dbReference type="EMBL" id="SWCO01000004">
    <property type="protein sequence ID" value="TKB03697.1"/>
    <property type="molecule type" value="Genomic_DNA"/>
</dbReference>
<evidence type="ECO:0000313" key="1">
    <source>
        <dbReference type="EMBL" id="TKB03697.1"/>
    </source>
</evidence>
<evidence type="ECO:0000313" key="2">
    <source>
        <dbReference type="Proteomes" id="UP000305471"/>
    </source>
</evidence>
<dbReference type="AlphaFoldDB" id="A0A4U0ZG98"/>
<keyword evidence="2" id="KW-1185">Reference proteome</keyword>